<dbReference type="GO" id="GO:0016209">
    <property type="term" value="F:antioxidant activity"/>
    <property type="evidence" value="ECO:0007669"/>
    <property type="project" value="InterPro"/>
</dbReference>
<dbReference type="Gene3D" id="1.10.238.10">
    <property type="entry name" value="EF-hand"/>
    <property type="match status" value="1"/>
</dbReference>
<dbReference type="InterPro" id="IPR036939">
    <property type="entry name" value="Cu2_ascorb_mOase_N_sf"/>
</dbReference>
<organism evidence="5 6">
    <name type="scientific">Planctopirus hydrillae</name>
    <dbReference type="NCBI Taxonomy" id="1841610"/>
    <lineage>
        <taxon>Bacteria</taxon>
        <taxon>Pseudomonadati</taxon>
        <taxon>Planctomycetota</taxon>
        <taxon>Planctomycetia</taxon>
        <taxon>Planctomycetales</taxon>
        <taxon>Planctomycetaceae</taxon>
        <taxon>Planctopirus</taxon>
    </lineage>
</organism>
<dbReference type="InterPro" id="IPR036249">
    <property type="entry name" value="Thioredoxin-like_sf"/>
</dbReference>
<proteinExistence type="predicted"/>
<dbReference type="AlphaFoldDB" id="A0A1C3E810"/>
<evidence type="ECO:0000259" key="3">
    <source>
        <dbReference type="PROSITE" id="PS50222"/>
    </source>
</evidence>
<dbReference type="InterPro" id="IPR008977">
    <property type="entry name" value="PHM/PNGase_F_dom_sf"/>
</dbReference>
<dbReference type="InterPro" id="IPR018247">
    <property type="entry name" value="EF_Hand_1_Ca_BS"/>
</dbReference>
<dbReference type="InterPro" id="IPR002048">
    <property type="entry name" value="EF_hand_dom"/>
</dbReference>
<dbReference type="SUPFAM" id="SSF47473">
    <property type="entry name" value="EF-hand"/>
    <property type="match status" value="1"/>
</dbReference>
<accession>A0A1C3E810</accession>
<comment type="caution">
    <text evidence="5">The sequence shown here is derived from an EMBL/GenBank/DDBJ whole genome shotgun (WGS) entry which is preliminary data.</text>
</comment>
<keyword evidence="1" id="KW-1015">Disulfide bond</keyword>
<evidence type="ECO:0000313" key="6">
    <source>
        <dbReference type="Proteomes" id="UP000094828"/>
    </source>
</evidence>
<dbReference type="InterPro" id="IPR011992">
    <property type="entry name" value="EF-hand-dom_pair"/>
</dbReference>
<dbReference type="PROSITE" id="PS51352">
    <property type="entry name" value="THIOREDOXIN_2"/>
    <property type="match status" value="1"/>
</dbReference>
<feature type="chain" id="PRO_5008672869" evidence="2">
    <location>
        <begin position="25"/>
        <end position="677"/>
    </location>
</feature>
<keyword evidence="6" id="KW-1185">Reference proteome</keyword>
<evidence type="ECO:0000256" key="1">
    <source>
        <dbReference type="ARBA" id="ARBA00023157"/>
    </source>
</evidence>
<dbReference type="InterPro" id="IPR013766">
    <property type="entry name" value="Thioredoxin_domain"/>
</dbReference>
<keyword evidence="2" id="KW-0732">Signal</keyword>
<dbReference type="InterPro" id="IPR000866">
    <property type="entry name" value="AhpC/TSA"/>
</dbReference>
<dbReference type="PROSITE" id="PS50222">
    <property type="entry name" value="EF_HAND_2"/>
    <property type="match status" value="1"/>
</dbReference>
<name>A0A1C3E810_9PLAN</name>
<protein>
    <submittedName>
        <fullName evidence="5">Redoxin</fullName>
    </submittedName>
</protein>
<feature type="domain" description="Thioredoxin" evidence="4">
    <location>
        <begin position="30"/>
        <end position="200"/>
    </location>
</feature>
<dbReference type="Gene3D" id="2.60.120.310">
    <property type="entry name" value="Copper type II, ascorbate-dependent monooxygenase, N-terminal domain"/>
    <property type="match status" value="1"/>
</dbReference>
<evidence type="ECO:0000259" key="4">
    <source>
        <dbReference type="PROSITE" id="PS51352"/>
    </source>
</evidence>
<dbReference type="GO" id="GO:0016715">
    <property type="term" value="F:oxidoreductase activity, acting on paired donors, with incorporation or reduction of molecular oxygen, reduced ascorbate as one donor, and incorporation of one atom of oxygen"/>
    <property type="evidence" value="ECO:0007669"/>
    <property type="project" value="InterPro"/>
</dbReference>
<dbReference type="Gene3D" id="3.40.30.10">
    <property type="entry name" value="Glutaredoxin"/>
    <property type="match status" value="1"/>
</dbReference>
<dbReference type="PANTHER" id="PTHR43640:SF1">
    <property type="entry name" value="THIOREDOXIN-DEPENDENT PEROXIREDOXIN"/>
    <property type="match status" value="1"/>
</dbReference>
<dbReference type="RefSeq" id="WP_068849840.1">
    <property type="nucleotide sequence ID" value="NZ_LYDR01000130.1"/>
</dbReference>
<dbReference type="Pfam" id="PF00578">
    <property type="entry name" value="AhpC-TSA"/>
    <property type="match status" value="1"/>
</dbReference>
<dbReference type="SUPFAM" id="SSF49742">
    <property type="entry name" value="PHM/PNGase F"/>
    <property type="match status" value="2"/>
</dbReference>
<dbReference type="InterPro" id="IPR047262">
    <property type="entry name" value="PRX-like1"/>
</dbReference>
<dbReference type="Proteomes" id="UP000094828">
    <property type="component" value="Unassembled WGS sequence"/>
</dbReference>
<dbReference type="GO" id="GO:0005509">
    <property type="term" value="F:calcium ion binding"/>
    <property type="evidence" value="ECO:0007669"/>
    <property type="project" value="InterPro"/>
</dbReference>
<dbReference type="EMBL" id="LYDR01000130">
    <property type="protein sequence ID" value="ODA29397.1"/>
    <property type="molecule type" value="Genomic_DNA"/>
</dbReference>
<evidence type="ECO:0000313" key="5">
    <source>
        <dbReference type="EMBL" id="ODA29397.1"/>
    </source>
</evidence>
<dbReference type="PROSITE" id="PS00018">
    <property type="entry name" value="EF_HAND_1"/>
    <property type="match status" value="1"/>
</dbReference>
<dbReference type="InterPro" id="IPR014784">
    <property type="entry name" value="Cu2_ascorb_mOase-like_C"/>
</dbReference>
<feature type="signal peptide" evidence="2">
    <location>
        <begin position="1"/>
        <end position="24"/>
    </location>
</feature>
<dbReference type="Pfam" id="PF13202">
    <property type="entry name" value="EF-hand_5"/>
    <property type="match status" value="2"/>
</dbReference>
<dbReference type="PANTHER" id="PTHR43640">
    <property type="entry name" value="OS07G0260300 PROTEIN"/>
    <property type="match status" value="1"/>
</dbReference>
<dbReference type="GO" id="GO:0005507">
    <property type="term" value="F:copper ion binding"/>
    <property type="evidence" value="ECO:0007669"/>
    <property type="project" value="InterPro"/>
</dbReference>
<dbReference type="SUPFAM" id="SSF52833">
    <property type="entry name" value="Thioredoxin-like"/>
    <property type="match status" value="1"/>
</dbReference>
<evidence type="ECO:0000256" key="2">
    <source>
        <dbReference type="SAM" id="SignalP"/>
    </source>
</evidence>
<sequence length="677" mass="75643">MSGSTPSFLKPLVCLAGFMSGSWAALPTFAVENTPQAAATAESPQGKLTALSELTDKTWKDVEGNVWTFPKSEASPVVVVAFLGTECPLALQYAKTLNLLAERFADRGVQFVGVNANPQDSLAEIQAQARRQKLSYPILKDTHQDWLKALGAERTPQVVVLDQNRVIRYSGRIDDQHGIGKSRPAPTREDLALAVEQILAKKNVEISKTEVIGCLIGRLSSPKAEPQVTWAKDIAPILDAHCVECHRPGEIGPFSLVHYEEAAGWAEMIAEVTSERRMPPWHAEESHAKFLNERRLSQKEIDTLKQWVAEGTPAGDISQRPPLPVFTNGWQLPRQPDQVVWMSERPYSVKSTGEVKYQYFSADPGITEDRWISGVEVQPGNRAVVHHVIVFLSEDGKKFDHDKQFLVAYVPGLRLKPLPEGYAKRIPKGSKFIFQVHYTPNGEAQEDRTKVGLIFADPAKVTHEVKTESVAQLRFRLEPYKDNQRVDARPTKAPVELELLSMSPHMHLRGKSFRYELQSPGGERQVVLNVPHYDFNWQTQYRLAEPIKVARGSTLFASATFDNSPDNLANPDPSKVVTWGDQSWEEMMIGYFDIAIPRSTAETANLMTDWLDSKEGPRKLLKALDRNGNGEVDESEVQSGHRQFLKQIDADNSGGLSEEELRSNWTKVLKAISAKKS</sequence>
<feature type="domain" description="EF-hand" evidence="3">
    <location>
        <begin position="612"/>
        <end position="647"/>
    </location>
</feature>
<dbReference type="InterPro" id="IPR024548">
    <property type="entry name" value="Cu2_monoox_C"/>
</dbReference>
<gene>
    <name evidence="5" type="ORF">A6X21_08880</name>
</gene>
<dbReference type="Gene3D" id="2.60.120.230">
    <property type="match status" value="1"/>
</dbReference>
<dbReference type="STRING" id="1841610.A6X21_08880"/>
<dbReference type="OrthoDB" id="9788721at2"/>
<reference evidence="5 6" key="1">
    <citation type="submission" date="2016-05" db="EMBL/GenBank/DDBJ databases">
        <title>Genomic and physiological characterization of Planctopirus sp. isolated from fresh water lake.</title>
        <authorList>
            <person name="Subhash Y."/>
            <person name="Ramana C."/>
        </authorList>
    </citation>
    <scope>NUCLEOTIDE SEQUENCE [LARGE SCALE GENOMIC DNA]</scope>
    <source>
        <strain evidence="5 6">JC280</strain>
    </source>
</reference>
<dbReference type="Pfam" id="PF03712">
    <property type="entry name" value="Cu2_monoox_C"/>
    <property type="match status" value="1"/>
</dbReference>